<evidence type="ECO:0000256" key="1">
    <source>
        <dbReference type="ARBA" id="ARBA00006479"/>
    </source>
</evidence>
<comment type="similarity">
    <text evidence="1">Belongs to the ROK (NagC/XylR) family.</text>
</comment>
<evidence type="ECO:0000313" key="4">
    <source>
        <dbReference type="EMBL" id="NYH83704.1"/>
    </source>
</evidence>
<evidence type="ECO:0000313" key="5">
    <source>
        <dbReference type="EMBL" id="SFG12557.1"/>
    </source>
</evidence>
<dbReference type="PANTHER" id="PTHR18964">
    <property type="entry name" value="ROK (REPRESSOR, ORF, KINASE) FAMILY"/>
    <property type="match status" value="1"/>
</dbReference>
<keyword evidence="5" id="KW-0808">Transferase</keyword>
<dbReference type="Pfam" id="PF09339">
    <property type="entry name" value="HTH_IclR"/>
    <property type="match status" value="1"/>
</dbReference>
<evidence type="ECO:0000256" key="2">
    <source>
        <dbReference type="SAM" id="MobiDB-lite"/>
    </source>
</evidence>
<feature type="domain" description="HTH iclR-type" evidence="3">
    <location>
        <begin position="20"/>
        <end position="62"/>
    </location>
</feature>
<reference evidence="4 7" key="2">
    <citation type="submission" date="2020-07" db="EMBL/GenBank/DDBJ databases">
        <title>Sequencing the genomes of 1000 actinobacteria strains.</title>
        <authorList>
            <person name="Klenk H.-P."/>
        </authorList>
    </citation>
    <scope>NUCLEOTIDE SEQUENCE [LARGE SCALE GENOMIC DNA]</scope>
    <source>
        <strain evidence="4 7">DSM 45117</strain>
    </source>
</reference>
<evidence type="ECO:0000259" key="3">
    <source>
        <dbReference type="Pfam" id="PF09339"/>
    </source>
</evidence>
<organism evidence="5 6">
    <name type="scientific">Actinopolymorpha cephalotaxi</name>
    <dbReference type="NCBI Taxonomy" id="504797"/>
    <lineage>
        <taxon>Bacteria</taxon>
        <taxon>Bacillati</taxon>
        <taxon>Actinomycetota</taxon>
        <taxon>Actinomycetes</taxon>
        <taxon>Propionibacteriales</taxon>
        <taxon>Actinopolymorphaceae</taxon>
        <taxon>Actinopolymorpha</taxon>
    </lineage>
</organism>
<dbReference type="Gene3D" id="1.10.10.10">
    <property type="entry name" value="Winged helix-like DNA-binding domain superfamily/Winged helix DNA-binding domain"/>
    <property type="match status" value="1"/>
</dbReference>
<proteinExistence type="inferred from homology"/>
<dbReference type="InterPro" id="IPR043129">
    <property type="entry name" value="ATPase_NBD"/>
</dbReference>
<keyword evidence="5" id="KW-0418">Kinase</keyword>
<sequence length="454" mass="47203">MYGVLLTTQDPAGAAVRRANAAACLAVLRDQQRPLTIAELATATGLARPTVDAVVGDLLRTGPIRPAQPQRGAGAGRPARAYAFTAGAGRVAGIDIGSDSVRVRIADLAGDIVGRTEAEVPAGIDGAGRLRIVRSAVRQAVRASGADLTDLRAAGLGVPGILDRDGRITQSLAVPDWIGVDPASRLSASWDCPVLVENDIKLAALAEQRLRAAPAGGAEPDSGAAETEPGSGHDDDLIFLQIGHRISTALIMNGAILQGRHRLAGELGSLRGMRWTESSRRGRLQWRSGRTGEQVFARARDGDPQAAAEIAGFCAEIAPMIATIALTVDPALIVIGGGLSRAGDDLLAPLTEAVHHMLMTDEKPMITTSLLRSGGTLCGALGSTFETHSAQILGVPRVPTRWHRWPGTLDGPPSEAVPPADALSDVLLSHPPAVPAIPATPEVPAARSTRRMSR</sequence>
<gene>
    <name evidence="4" type="ORF">FHR37_002555</name>
    <name evidence="5" type="ORF">SAMN05421678_10444</name>
</gene>
<feature type="region of interest" description="Disordered" evidence="2">
    <location>
        <begin position="433"/>
        <end position="454"/>
    </location>
</feature>
<dbReference type="SUPFAM" id="SSF53067">
    <property type="entry name" value="Actin-like ATPase domain"/>
    <property type="match status" value="1"/>
</dbReference>
<dbReference type="PANTHER" id="PTHR18964:SF149">
    <property type="entry name" value="BIFUNCTIONAL UDP-N-ACETYLGLUCOSAMINE 2-EPIMERASE_N-ACETYLMANNOSAMINE KINASE"/>
    <property type="match status" value="1"/>
</dbReference>
<accession>A0A1I2PEY5</accession>
<evidence type="ECO:0000313" key="7">
    <source>
        <dbReference type="Proteomes" id="UP000533017"/>
    </source>
</evidence>
<dbReference type="GO" id="GO:0006355">
    <property type="term" value="P:regulation of DNA-templated transcription"/>
    <property type="evidence" value="ECO:0007669"/>
    <property type="project" value="InterPro"/>
</dbReference>
<dbReference type="AlphaFoldDB" id="A0A1I2PEY5"/>
<evidence type="ECO:0000313" key="6">
    <source>
        <dbReference type="Proteomes" id="UP000199052"/>
    </source>
</evidence>
<dbReference type="RefSeq" id="WP_202817992.1">
    <property type="nucleotide sequence ID" value="NZ_FOOI01000004.1"/>
</dbReference>
<dbReference type="InterPro" id="IPR000600">
    <property type="entry name" value="ROK"/>
</dbReference>
<dbReference type="STRING" id="504797.SAMN05421678_10444"/>
<dbReference type="InterPro" id="IPR005471">
    <property type="entry name" value="Tscrpt_reg_IclR_N"/>
</dbReference>
<dbReference type="EMBL" id="FOOI01000004">
    <property type="protein sequence ID" value="SFG12557.1"/>
    <property type="molecule type" value="Genomic_DNA"/>
</dbReference>
<dbReference type="GO" id="GO:0016301">
    <property type="term" value="F:kinase activity"/>
    <property type="evidence" value="ECO:0007669"/>
    <property type="project" value="UniProtKB-KW"/>
</dbReference>
<dbReference type="CDD" id="cd23763">
    <property type="entry name" value="ASKHA_ATPase_ROK"/>
    <property type="match status" value="1"/>
</dbReference>
<dbReference type="InterPro" id="IPR036390">
    <property type="entry name" value="WH_DNA-bd_sf"/>
</dbReference>
<protein>
    <submittedName>
        <fullName evidence="4">NBD/HSP70 family sugar kinase</fullName>
    </submittedName>
    <submittedName>
        <fullName evidence="5">Sugar kinase of the NBD/HSP70 family, may contain an N-terminal HTH domain</fullName>
    </submittedName>
</protein>
<keyword evidence="7" id="KW-1185">Reference proteome</keyword>
<dbReference type="Pfam" id="PF00480">
    <property type="entry name" value="ROK"/>
    <property type="match status" value="2"/>
</dbReference>
<dbReference type="EMBL" id="JACBZA010000001">
    <property type="protein sequence ID" value="NYH83704.1"/>
    <property type="molecule type" value="Genomic_DNA"/>
</dbReference>
<dbReference type="GO" id="GO:0003677">
    <property type="term" value="F:DNA binding"/>
    <property type="evidence" value="ECO:0007669"/>
    <property type="project" value="InterPro"/>
</dbReference>
<dbReference type="InterPro" id="IPR036388">
    <property type="entry name" value="WH-like_DNA-bd_sf"/>
</dbReference>
<dbReference type="Gene3D" id="3.30.420.40">
    <property type="match status" value="2"/>
</dbReference>
<dbReference type="Proteomes" id="UP000199052">
    <property type="component" value="Unassembled WGS sequence"/>
</dbReference>
<name>A0A1I2PEY5_9ACTN</name>
<dbReference type="SUPFAM" id="SSF46785">
    <property type="entry name" value="Winged helix' DNA-binding domain"/>
    <property type="match status" value="1"/>
</dbReference>
<reference evidence="5 6" key="1">
    <citation type="submission" date="2016-10" db="EMBL/GenBank/DDBJ databases">
        <authorList>
            <person name="de Groot N.N."/>
        </authorList>
    </citation>
    <scope>NUCLEOTIDE SEQUENCE [LARGE SCALE GENOMIC DNA]</scope>
    <source>
        <strain evidence="5 6">CPCC 202808</strain>
    </source>
</reference>
<dbReference type="Proteomes" id="UP000533017">
    <property type="component" value="Unassembled WGS sequence"/>
</dbReference>